<organism evidence="3">
    <name type="scientific">bioreactor metagenome</name>
    <dbReference type="NCBI Taxonomy" id="1076179"/>
    <lineage>
        <taxon>unclassified sequences</taxon>
        <taxon>metagenomes</taxon>
        <taxon>ecological metagenomes</taxon>
    </lineage>
</organism>
<name>A0A645F1C0_9ZZZZ</name>
<dbReference type="InterPro" id="IPR006680">
    <property type="entry name" value="Amidohydro-rel"/>
</dbReference>
<dbReference type="InterPro" id="IPR032466">
    <property type="entry name" value="Metal_Hydrolase"/>
</dbReference>
<feature type="domain" description="Amidohydrolase-related" evidence="2">
    <location>
        <begin position="20"/>
        <end position="145"/>
    </location>
</feature>
<accession>A0A645F1C0</accession>
<evidence type="ECO:0000313" key="3">
    <source>
        <dbReference type="EMBL" id="MPN08095.1"/>
    </source>
</evidence>
<dbReference type="PANTHER" id="PTHR21240">
    <property type="entry name" value="2-AMINO-3-CARBOXYLMUCONATE-6-SEMIALDEHYDE DECARBOXYLASE"/>
    <property type="match status" value="1"/>
</dbReference>
<proteinExistence type="predicted"/>
<dbReference type="GO" id="GO:0016831">
    <property type="term" value="F:carboxy-lyase activity"/>
    <property type="evidence" value="ECO:0007669"/>
    <property type="project" value="InterPro"/>
</dbReference>
<gene>
    <name evidence="3" type="ORF">SDC9_155372</name>
</gene>
<keyword evidence="1" id="KW-0456">Lyase</keyword>
<evidence type="ECO:0000256" key="1">
    <source>
        <dbReference type="ARBA" id="ARBA00023239"/>
    </source>
</evidence>
<dbReference type="GO" id="GO:0016787">
    <property type="term" value="F:hydrolase activity"/>
    <property type="evidence" value="ECO:0007669"/>
    <property type="project" value="InterPro"/>
</dbReference>
<dbReference type="SUPFAM" id="SSF51556">
    <property type="entry name" value="Metallo-dependent hydrolases"/>
    <property type="match status" value="1"/>
</dbReference>
<evidence type="ECO:0000259" key="2">
    <source>
        <dbReference type="Pfam" id="PF04909"/>
    </source>
</evidence>
<protein>
    <recommendedName>
        <fullName evidence="2">Amidohydrolase-related domain-containing protein</fullName>
    </recommendedName>
</protein>
<dbReference type="InterPro" id="IPR032465">
    <property type="entry name" value="ACMSD"/>
</dbReference>
<dbReference type="EMBL" id="VSSQ01054111">
    <property type="protein sequence ID" value="MPN08095.1"/>
    <property type="molecule type" value="Genomic_DNA"/>
</dbReference>
<sequence length="148" mass="16636">MLFHFGILGGAGGIADHINISPMALHDVAKAHPRIPFIVPHFGCGFPQETLFLAWACPNVHVDTSGSNQWVRFMPYPLSVRDLLLKYKQTIGSERILFGTDAMSFPRGFVTAYLDTQVRDCVELGFSEREIDQILYQNAARLLKLEDK</sequence>
<dbReference type="Gene3D" id="3.20.20.140">
    <property type="entry name" value="Metal-dependent hydrolases"/>
    <property type="match status" value="1"/>
</dbReference>
<comment type="caution">
    <text evidence="3">The sequence shown here is derived from an EMBL/GenBank/DDBJ whole genome shotgun (WGS) entry which is preliminary data.</text>
</comment>
<reference evidence="3" key="1">
    <citation type="submission" date="2019-08" db="EMBL/GenBank/DDBJ databases">
        <authorList>
            <person name="Kucharzyk K."/>
            <person name="Murdoch R.W."/>
            <person name="Higgins S."/>
            <person name="Loffler F."/>
        </authorList>
    </citation>
    <scope>NUCLEOTIDE SEQUENCE</scope>
</reference>
<dbReference type="Pfam" id="PF04909">
    <property type="entry name" value="Amidohydro_2"/>
    <property type="match status" value="1"/>
</dbReference>
<dbReference type="AlphaFoldDB" id="A0A645F1C0"/>